<evidence type="ECO:0000259" key="19">
    <source>
        <dbReference type="PROSITE" id="PS50885"/>
    </source>
</evidence>
<evidence type="ECO:0000256" key="1">
    <source>
        <dbReference type="ARBA" id="ARBA00000085"/>
    </source>
</evidence>
<dbReference type="InterPro" id="IPR036890">
    <property type="entry name" value="HATPase_C_sf"/>
</dbReference>
<evidence type="ECO:0000256" key="15">
    <source>
        <dbReference type="SAM" id="Coils"/>
    </source>
</evidence>
<keyword evidence="9" id="KW-0418">Kinase</keyword>
<dbReference type="PRINTS" id="PR00344">
    <property type="entry name" value="BCTRLSENSOR"/>
</dbReference>
<dbReference type="InterPro" id="IPR004358">
    <property type="entry name" value="Sig_transdc_His_kin-like_C"/>
</dbReference>
<evidence type="ECO:0000256" key="12">
    <source>
        <dbReference type="ARBA" id="ARBA00023136"/>
    </source>
</evidence>
<evidence type="ECO:0000256" key="7">
    <source>
        <dbReference type="ARBA" id="ARBA00022679"/>
    </source>
</evidence>
<keyword evidence="12 16" id="KW-0472">Membrane</keyword>
<evidence type="ECO:0000256" key="2">
    <source>
        <dbReference type="ARBA" id="ARBA00004651"/>
    </source>
</evidence>
<reference evidence="20 21" key="1">
    <citation type="submission" date="2021-01" db="EMBL/GenBank/DDBJ databases">
        <title>FDA dAtabase for Regulatory Grade micrObial Sequences (FDA-ARGOS): Supporting development and validation of Infectious Disease Dx tests.</title>
        <authorList>
            <person name="Nelson B."/>
            <person name="Plummer A."/>
            <person name="Tallon L."/>
            <person name="Sadzewicz L."/>
            <person name="Zhao X."/>
            <person name="Boylan J."/>
            <person name="Ott S."/>
            <person name="Bowen H."/>
            <person name="Vavikolanu K."/>
            <person name="Mehta A."/>
            <person name="Aluvathingal J."/>
            <person name="Nadendla S."/>
            <person name="Myers T."/>
            <person name="Yan Y."/>
            <person name="Sichtig H."/>
        </authorList>
    </citation>
    <scope>NUCLEOTIDE SEQUENCE [LARGE SCALE GENOMIC DNA]</scope>
    <source>
        <strain evidence="20 21">FDAARGOS_1161</strain>
    </source>
</reference>
<dbReference type="CDD" id="cd06225">
    <property type="entry name" value="HAMP"/>
    <property type="match status" value="1"/>
</dbReference>
<dbReference type="Proteomes" id="UP000595254">
    <property type="component" value="Chromosome"/>
</dbReference>
<dbReference type="EC" id="2.7.13.3" evidence="4"/>
<comment type="similarity">
    <text evidence="3">In the N-terminal section; belongs to the phytochrome family.</text>
</comment>
<evidence type="ECO:0000256" key="16">
    <source>
        <dbReference type="SAM" id="Phobius"/>
    </source>
</evidence>
<protein>
    <recommendedName>
        <fullName evidence="13">Circadian input-output histidine kinase CikA</fullName>
        <ecNumber evidence="4">2.7.13.3</ecNumber>
    </recommendedName>
</protein>
<dbReference type="RefSeq" id="WP_040376102.1">
    <property type="nucleotide sequence ID" value="NZ_CP068053.1"/>
</dbReference>
<dbReference type="GO" id="GO:0000155">
    <property type="term" value="F:phosphorelay sensor kinase activity"/>
    <property type="evidence" value="ECO:0007669"/>
    <property type="project" value="InterPro"/>
</dbReference>
<dbReference type="SUPFAM" id="SSF55874">
    <property type="entry name" value="ATPase domain of HSP90 chaperone/DNA topoisomerase II/histidine kinase"/>
    <property type="match status" value="1"/>
</dbReference>
<dbReference type="InterPro" id="IPR003018">
    <property type="entry name" value="GAF"/>
</dbReference>
<dbReference type="PROSITE" id="PS50110">
    <property type="entry name" value="RESPONSE_REGULATORY"/>
    <property type="match status" value="1"/>
</dbReference>
<evidence type="ECO:0000256" key="3">
    <source>
        <dbReference type="ARBA" id="ARBA00006402"/>
    </source>
</evidence>
<keyword evidence="15" id="KW-0175">Coiled coil</keyword>
<dbReference type="KEGG" id="ppsr:I6J18_08025"/>
<dbReference type="Pfam" id="PF13185">
    <property type="entry name" value="GAF_2"/>
    <property type="match status" value="1"/>
</dbReference>
<sequence>MFKDHRFTIRSKISLGYFFVIVCLGIALVLVSSRISSLQKELDFIVEHDLQVHELASEIETTLLDMEAGQRGYVITHDEEYLEPYYNGKKDFDNVYAELSDLLADNPEQQQNLKDLYIDIENWIDKAGTPIISFVQNGQSDNIERFFLNDTGKQAMGEIRDKLSFFQDTEYELTTQRTEEIADNNNLLKVLMYIFWLIVSLFTVLASLIVSRSITKTLKQVTESIQEIGSASGDLSGRIPVKSRDEVGMLASSTNQLLDNIQMQNGIKSHIGDLVGLTQKTTDVKTLAEQLIQRVSLLINAQYGALYLHTNIIERDQFIHAASYAWEGRQTWKSSFVPGEGLLGQCAVNREMLILENIPDQYITIGSGIGQSMPKQIIIVPIQFEDRTLAVLEFAALQPFQVSDKQFLEDLMVTFGPSIQSVSSRVEIERLYSESQAMTEQLQVQTEELRNQTEELKIINEDLEQQKFLAEVKSREVEQAKEELEHYAEQLKLSSQYKSEFLANMSHELRTPLNSILILSEFLNDNENNTLSAEEQEYTKVILDSGKDLLTLINDILDLSKVEAGKMDIKNDYVNMTALPEKMEQFFRPIADKKGLVFSIDMHRNVPDLFYSDDKRIEQILKNLLSNAFKFTESGEVKLEIRLADQAETSQYGSMTDSMPIIAFSVIDTGIGIHIDKKEVIFESFQQADGATFRKYGGTGLGLSISRELAELLGGWITLSSEENVGSTFTLYLPSMEQEFSDNLALAESEAATAEIDADYPIQVSRLQEVFSGKTVLIVDDDDRNVFSMSKILEKQGMIIRQASNGVESLKTLANDEQIDIVLMDIMMPEMDGYQTIQAIRKQKKFDVIPIIAITARAMNNEREKCLTVGANDYISKPIQLDQLLSVIRVWLSEDLV</sequence>
<dbReference type="SUPFAM" id="SSF47384">
    <property type="entry name" value="Homodimeric domain of signal transducing histidine kinase"/>
    <property type="match status" value="1"/>
</dbReference>
<dbReference type="Pfam" id="PF05227">
    <property type="entry name" value="CHASE3"/>
    <property type="match status" value="1"/>
</dbReference>
<feature type="transmembrane region" description="Helical" evidence="16">
    <location>
        <begin position="12"/>
        <end position="31"/>
    </location>
</feature>
<dbReference type="PROSITE" id="PS50885">
    <property type="entry name" value="HAMP"/>
    <property type="match status" value="1"/>
</dbReference>
<dbReference type="CDD" id="cd19410">
    <property type="entry name" value="HK9-like_sensor"/>
    <property type="match status" value="1"/>
</dbReference>
<dbReference type="Gene3D" id="3.30.450.40">
    <property type="match status" value="1"/>
</dbReference>
<evidence type="ECO:0000256" key="13">
    <source>
        <dbReference type="ARBA" id="ARBA00074306"/>
    </source>
</evidence>
<keyword evidence="6 14" id="KW-0597">Phosphoprotein</keyword>
<feature type="transmembrane region" description="Helical" evidence="16">
    <location>
        <begin position="190"/>
        <end position="210"/>
    </location>
</feature>
<keyword evidence="16" id="KW-0812">Transmembrane</keyword>
<dbReference type="FunFam" id="3.30.565.10:FF:000010">
    <property type="entry name" value="Sensor histidine kinase RcsC"/>
    <property type="match status" value="1"/>
</dbReference>
<evidence type="ECO:0000256" key="10">
    <source>
        <dbReference type="ARBA" id="ARBA00022840"/>
    </source>
</evidence>
<dbReference type="GO" id="GO:0005524">
    <property type="term" value="F:ATP binding"/>
    <property type="evidence" value="ECO:0007669"/>
    <property type="project" value="UniProtKB-KW"/>
</dbReference>
<dbReference type="SMART" id="SM00448">
    <property type="entry name" value="REC"/>
    <property type="match status" value="1"/>
</dbReference>
<dbReference type="GO" id="GO:0005886">
    <property type="term" value="C:plasma membrane"/>
    <property type="evidence" value="ECO:0007669"/>
    <property type="project" value="UniProtKB-SubCell"/>
</dbReference>
<evidence type="ECO:0000313" key="20">
    <source>
        <dbReference type="EMBL" id="QQT01788.1"/>
    </source>
</evidence>
<feature type="coiled-coil region" evidence="15">
    <location>
        <begin position="428"/>
        <end position="497"/>
    </location>
</feature>
<dbReference type="PANTHER" id="PTHR45339:SF1">
    <property type="entry name" value="HYBRID SIGNAL TRANSDUCTION HISTIDINE KINASE J"/>
    <property type="match status" value="1"/>
</dbReference>
<name>A0A974NPZ5_PERPY</name>
<feature type="domain" description="HAMP" evidence="19">
    <location>
        <begin position="212"/>
        <end position="266"/>
    </location>
</feature>
<evidence type="ECO:0000256" key="14">
    <source>
        <dbReference type="PROSITE-ProRule" id="PRU00169"/>
    </source>
</evidence>
<keyword evidence="7" id="KW-0808">Transferase</keyword>
<dbReference type="InterPro" id="IPR003594">
    <property type="entry name" value="HATPase_dom"/>
</dbReference>
<evidence type="ECO:0000256" key="8">
    <source>
        <dbReference type="ARBA" id="ARBA00022741"/>
    </source>
</evidence>
<evidence type="ECO:0000256" key="6">
    <source>
        <dbReference type="ARBA" id="ARBA00022553"/>
    </source>
</evidence>
<evidence type="ECO:0000259" key="18">
    <source>
        <dbReference type="PROSITE" id="PS50110"/>
    </source>
</evidence>
<dbReference type="Pfam" id="PF00072">
    <property type="entry name" value="Response_reg"/>
    <property type="match status" value="1"/>
</dbReference>
<gene>
    <name evidence="20" type="ORF">I6J18_08025</name>
</gene>
<evidence type="ECO:0000256" key="9">
    <source>
        <dbReference type="ARBA" id="ARBA00022777"/>
    </source>
</evidence>
<dbReference type="Gene3D" id="3.40.50.2300">
    <property type="match status" value="1"/>
</dbReference>
<dbReference type="CDD" id="cd16922">
    <property type="entry name" value="HATPase_EvgS-ArcB-TorS-like"/>
    <property type="match status" value="1"/>
</dbReference>
<dbReference type="CDD" id="cd17546">
    <property type="entry name" value="REC_hyHK_CKI1_RcsC-like"/>
    <property type="match status" value="1"/>
</dbReference>
<dbReference type="InterPro" id="IPR003661">
    <property type="entry name" value="HisK_dim/P_dom"/>
</dbReference>
<dbReference type="CDD" id="cd00082">
    <property type="entry name" value="HisKA"/>
    <property type="match status" value="1"/>
</dbReference>
<dbReference type="InterPro" id="IPR005467">
    <property type="entry name" value="His_kinase_dom"/>
</dbReference>
<dbReference type="SUPFAM" id="SSF52172">
    <property type="entry name" value="CheY-like"/>
    <property type="match status" value="1"/>
</dbReference>
<keyword evidence="10" id="KW-0067">ATP-binding</keyword>
<dbReference type="SMART" id="SM00387">
    <property type="entry name" value="HATPase_c"/>
    <property type="match status" value="1"/>
</dbReference>
<accession>A0A974NPZ5</accession>
<feature type="domain" description="Histidine kinase" evidence="17">
    <location>
        <begin position="504"/>
        <end position="737"/>
    </location>
</feature>
<feature type="domain" description="Response regulatory" evidence="18">
    <location>
        <begin position="775"/>
        <end position="892"/>
    </location>
</feature>
<keyword evidence="5" id="KW-1003">Cell membrane</keyword>
<dbReference type="InterPro" id="IPR003660">
    <property type="entry name" value="HAMP_dom"/>
</dbReference>
<dbReference type="SUPFAM" id="SSF55781">
    <property type="entry name" value="GAF domain-like"/>
    <property type="match status" value="1"/>
</dbReference>
<dbReference type="PANTHER" id="PTHR45339">
    <property type="entry name" value="HYBRID SIGNAL TRANSDUCTION HISTIDINE KINASE J"/>
    <property type="match status" value="1"/>
</dbReference>
<dbReference type="InterPro" id="IPR029016">
    <property type="entry name" value="GAF-like_dom_sf"/>
</dbReference>
<dbReference type="InterPro" id="IPR001789">
    <property type="entry name" value="Sig_transdc_resp-reg_receiver"/>
</dbReference>
<dbReference type="Pfam" id="PF00512">
    <property type="entry name" value="HisKA"/>
    <property type="match status" value="1"/>
</dbReference>
<dbReference type="Gene3D" id="3.30.565.10">
    <property type="entry name" value="Histidine kinase-like ATPase, C-terminal domain"/>
    <property type="match status" value="1"/>
</dbReference>
<dbReference type="SUPFAM" id="SSF158472">
    <property type="entry name" value="HAMP domain-like"/>
    <property type="match status" value="1"/>
</dbReference>
<evidence type="ECO:0000259" key="17">
    <source>
        <dbReference type="PROSITE" id="PS50109"/>
    </source>
</evidence>
<evidence type="ECO:0000256" key="5">
    <source>
        <dbReference type="ARBA" id="ARBA00022475"/>
    </source>
</evidence>
<dbReference type="Gene3D" id="1.10.287.130">
    <property type="match status" value="1"/>
</dbReference>
<dbReference type="EMBL" id="CP068053">
    <property type="protein sequence ID" value="QQT01788.1"/>
    <property type="molecule type" value="Genomic_DNA"/>
</dbReference>
<keyword evidence="21" id="KW-1185">Reference proteome</keyword>
<organism evidence="20 21">
    <name type="scientific">Peribacillus psychrosaccharolyticus</name>
    <name type="common">Bacillus psychrosaccharolyticus</name>
    <dbReference type="NCBI Taxonomy" id="1407"/>
    <lineage>
        <taxon>Bacteria</taxon>
        <taxon>Bacillati</taxon>
        <taxon>Bacillota</taxon>
        <taxon>Bacilli</taxon>
        <taxon>Bacillales</taxon>
        <taxon>Bacillaceae</taxon>
        <taxon>Peribacillus</taxon>
    </lineage>
</organism>
<comment type="subcellular location">
    <subcellularLocation>
        <location evidence="2">Cell membrane</location>
        <topology evidence="2">Multi-pass membrane protein</topology>
    </subcellularLocation>
</comment>
<proteinExistence type="inferred from homology"/>
<evidence type="ECO:0000256" key="4">
    <source>
        <dbReference type="ARBA" id="ARBA00012438"/>
    </source>
</evidence>
<dbReference type="Pfam" id="PF02518">
    <property type="entry name" value="HATPase_c"/>
    <property type="match status" value="1"/>
</dbReference>
<dbReference type="Pfam" id="PF00672">
    <property type="entry name" value="HAMP"/>
    <property type="match status" value="1"/>
</dbReference>
<keyword evidence="16" id="KW-1133">Transmembrane helix</keyword>
<feature type="modified residue" description="4-aspartylphosphate" evidence="14">
    <location>
        <position position="825"/>
    </location>
</feature>
<dbReference type="InterPro" id="IPR036097">
    <property type="entry name" value="HisK_dim/P_sf"/>
</dbReference>
<evidence type="ECO:0000313" key="21">
    <source>
        <dbReference type="Proteomes" id="UP000595254"/>
    </source>
</evidence>
<dbReference type="Gene3D" id="6.10.340.10">
    <property type="match status" value="1"/>
</dbReference>
<dbReference type="InterPro" id="IPR011006">
    <property type="entry name" value="CheY-like_superfamily"/>
</dbReference>
<dbReference type="SMART" id="SM00304">
    <property type="entry name" value="HAMP"/>
    <property type="match status" value="1"/>
</dbReference>
<dbReference type="InterPro" id="IPR007891">
    <property type="entry name" value="CHASE3"/>
</dbReference>
<keyword evidence="8" id="KW-0547">Nucleotide-binding</keyword>
<comment type="catalytic activity">
    <reaction evidence="1">
        <text>ATP + protein L-histidine = ADP + protein N-phospho-L-histidine.</text>
        <dbReference type="EC" id="2.7.13.3"/>
    </reaction>
</comment>
<evidence type="ECO:0000256" key="11">
    <source>
        <dbReference type="ARBA" id="ARBA00023012"/>
    </source>
</evidence>
<dbReference type="AlphaFoldDB" id="A0A974NPZ5"/>
<dbReference type="SMART" id="SM00388">
    <property type="entry name" value="HisKA"/>
    <property type="match status" value="1"/>
</dbReference>
<keyword evidence="11" id="KW-0902">Two-component regulatory system</keyword>
<dbReference type="PROSITE" id="PS50109">
    <property type="entry name" value="HIS_KIN"/>
    <property type="match status" value="1"/>
</dbReference>